<feature type="domain" description="Antirepressor protein C-terminal" evidence="2">
    <location>
        <begin position="157"/>
        <end position="248"/>
    </location>
</feature>
<feature type="domain" description="Bro-N" evidence="1">
    <location>
        <begin position="18"/>
        <end position="114"/>
    </location>
</feature>
<protein>
    <submittedName>
        <fullName evidence="3">DNA-damage-inducible protein D</fullName>
    </submittedName>
</protein>
<proteinExistence type="predicted"/>
<reference evidence="3 4" key="1">
    <citation type="submission" date="2016-11" db="EMBL/GenBank/DDBJ databases">
        <authorList>
            <consortium name="Pathogen Informatics"/>
        </authorList>
    </citation>
    <scope>NUCLEOTIDE SEQUENCE [LARGE SCALE GENOMIC DNA]</scope>
    <source>
        <strain evidence="3 4">104</strain>
    </source>
</reference>
<evidence type="ECO:0000259" key="1">
    <source>
        <dbReference type="Pfam" id="PF02498"/>
    </source>
</evidence>
<evidence type="ECO:0000313" key="4">
    <source>
        <dbReference type="Proteomes" id="UP000185210"/>
    </source>
</evidence>
<name>A0AB38CVA3_9MYCO</name>
<organism evidence="3 4">
    <name type="scientific">Mycobacteroides abscessus subsp. abscessus</name>
    <dbReference type="NCBI Taxonomy" id="1185650"/>
    <lineage>
        <taxon>Bacteria</taxon>
        <taxon>Bacillati</taxon>
        <taxon>Actinomycetota</taxon>
        <taxon>Actinomycetes</taxon>
        <taxon>Mycobacteriales</taxon>
        <taxon>Mycobacteriaceae</taxon>
        <taxon>Mycobacteroides</taxon>
        <taxon>Mycobacteroides abscessus</taxon>
    </lineage>
</organism>
<dbReference type="GO" id="GO:0003677">
    <property type="term" value="F:DNA binding"/>
    <property type="evidence" value="ECO:0007669"/>
    <property type="project" value="InterPro"/>
</dbReference>
<dbReference type="InterPro" id="IPR005039">
    <property type="entry name" value="Ant_C"/>
</dbReference>
<dbReference type="Proteomes" id="UP000185210">
    <property type="component" value="Unassembled WGS sequence"/>
</dbReference>
<dbReference type="EMBL" id="FSHM01000002">
    <property type="protein sequence ID" value="SIA51792.1"/>
    <property type="molecule type" value="Genomic_DNA"/>
</dbReference>
<dbReference type="InterPro" id="IPR003497">
    <property type="entry name" value="BRO_N_domain"/>
</dbReference>
<evidence type="ECO:0000313" key="3">
    <source>
        <dbReference type="EMBL" id="SIA51792.1"/>
    </source>
</evidence>
<evidence type="ECO:0000259" key="2">
    <source>
        <dbReference type="Pfam" id="PF03374"/>
    </source>
</evidence>
<dbReference type="AlphaFoldDB" id="A0AB38CVA3"/>
<gene>
    <name evidence="3" type="ORF">SAMEA2070301_01290</name>
</gene>
<accession>A0AB38CVA3</accession>
<comment type="caution">
    <text evidence="3">The sequence shown here is derived from an EMBL/GenBank/DDBJ whole genome shotgun (WGS) entry which is preliminary data.</text>
</comment>
<sequence>MSELSIAGDAAPFDLIKMVDAAGREYWSARDLMPYLGYGRWERFSEAIERAKVAARNSGAVSTSHFRGAAKVVPRPQGGGINREDVHLTRYAAYLVAMNGDPRKPEIAAAQTYFAAKTREAELVQAQIPQSYAEALRLAAEQVDRAEVAEAKALELEAKAVIDAPKVAAWDQFANADGAYSIGTVAKILGNIGQNTLFKLLRQNDVLIEGGDMHNTPYQRYAHHFKVITKTRNIDGKKRSSYKTLVPPSDLPFVARKAGIPLPDASTINEILATEREVVHA</sequence>
<dbReference type="Pfam" id="PF03374">
    <property type="entry name" value="ANT"/>
    <property type="match status" value="1"/>
</dbReference>
<dbReference type="Pfam" id="PF02498">
    <property type="entry name" value="Bro-N"/>
    <property type="match status" value="1"/>
</dbReference>